<keyword evidence="5" id="KW-1185">Reference proteome</keyword>
<dbReference type="SUPFAM" id="SSF51735">
    <property type="entry name" value="NAD(P)-binding Rossmann-fold domains"/>
    <property type="match status" value="1"/>
</dbReference>
<evidence type="ECO:0000256" key="1">
    <source>
        <dbReference type="ARBA" id="ARBA00006484"/>
    </source>
</evidence>
<dbReference type="InterPro" id="IPR020904">
    <property type="entry name" value="Sc_DH/Rdtase_CS"/>
</dbReference>
<dbReference type="AlphaFoldDB" id="A0A1Q5QBS6"/>
<evidence type="ECO:0008006" key="6">
    <source>
        <dbReference type="Google" id="ProtNLM"/>
    </source>
</evidence>
<evidence type="ECO:0000313" key="5">
    <source>
        <dbReference type="Proteomes" id="UP000214365"/>
    </source>
</evidence>
<organism evidence="4 5">
    <name type="scientific">Talaromyces atroroseus</name>
    <dbReference type="NCBI Taxonomy" id="1441469"/>
    <lineage>
        <taxon>Eukaryota</taxon>
        <taxon>Fungi</taxon>
        <taxon>Dikarya</taxon>
        <taxon>Ascomycota</taxon>
        <taxon>Pezizomycotina</taxon>
        <taxon>Eurotiomycetes</taxon>
        <taxon>Eurotiomycetidae</taxon>
        <taxon>Eurotiales</taxon>
        <taxon>Trichocomaceae</taxon>
        <taxon>Talaromyces</taxon>
        <taxon>Talaromyces sect. Trachyspermi</taxon>
    </lineage>
</organism>
<dbReference type="InterPro" id="IPR051468">
    <property type="entry name" value="Fungal_SecMetab_SDRs"/>
</dbReference>
<dbReference type="OrthoDB" id="9876299at2759"/>
<dbReference type="GeneID" id="31001372"/>
<dbReference type="CDD" id="cd05325">
    <property type="entry name" value="carb_red_sniffer_like_SDR_c"/>
    <property type="match status" value="1"/>
</dbReference>
<reference evidence="4 5" key="1">
    <citation type="submission" date="2015-06" db="EMBL/GenBank/DDBJ databases">
        <title>Talaromyces atroroseus IBT 11181 draft genome.</title>
        <authorList>
            <person name="Rasmussen K.B."/>
            <person name="Rasmussen S."/>
            <person name="Petersen B."/>
            <person name="Sicheritz-Ponten T."/>
            <person name="Mortensen U.H."/>
            <person name="Thrane U."/>
        </authorList>
    </citation>
    <scope>NUCLEOTIDE SEQUENCE [LARGE SCALE GENOMIC DNA]</scope>
    <source>
        <strain evidence="4 5">IBT 11181</strain>
    </source>
</reference>
<dbReference type="RefSeq" id="XP_020123340.1">
    <property type="nucleotide sequence ID" value="XM_020261300.1"/>
</dbReference>
<dbReference type="PRINTS" id="PR00081">
    <property type="entry name" value="GDHRDH"/>
</dbReference>
<comment type="similarity">
    <text evidence="1">Belongs to the short-chain dehydrogenases/reductases (SDR) family.</text>
</comment>
<dbReference type="Proteomes" id="UP000214365">
    <property type="component" value="Unassembled WGS sequence"/>
</dbReference>
<protein>
    <recommendedName>
        <fullName evidence="6">Norsolorinic acid ketoreductase</fullName>
    </recommendedName>
</protein>
<dbReference type="PROSITE" id="PS00061">
    <property type="entry name" value="ADH_SHORT"/>
    <property type="match status" value="1"/>
</dbReference>
<comment type="caution">
    <text evidence="4">The sequence shown here is derived from an EMBL/GenBank/DDBJ whole genome shotgun (WGS) entry which is preliminary data.</text>
</comment>
<evidence type="ECO:0000256" key="2">
    <source>
        <dbReference type="ARBA" id="ARBA00022857"/>
    </source>
</evidence>
<dbReference type="InterPro" id="IPR036291">
    <property type="entry name" value="NAD(P)-bd_dom_sf"/>
</dbReference>
<keyword evidence="2" id="KW-0521">NADP</keyword>
<proteinExistence type="inferred from homology"/>
<dbReference type="PANTHER" id="PTHR43544">
    <property type="entry name" value="SHORT-CHAIN DEHYDROGENASE/REDUCTASE"/>
    <property type="match status" value="1"/>
</dbReference>
<sequence length="271" mass="29454">MEARQISFDDPSKLESLVAPDEVVYLITGANRGIGWTLLKYLVLRPNIVVIACVRRLTTQFTDNLENITSHPTSRVLISELPDLNGSEPSSDQKWDNIRTSLEAGIHGFHIDVLIANAGTNTPYVSAKDATPADFRLGFGVNVIGPLNLFRTFRTLLLAAKEPKFIAISSLGGSIETGPDLGPMTSYGSSKAALNYLTRKIHVDEERITTLAMDPGFVQTDMGGIFAAVLGIEKPPVTAVESATGILKRIDELDKTTSGRFLDIEGKVNPW</sequence>
<evidence type="ECO:0000313" key="4">
    <source>
        <dbReference type="EMBL" id="OKL63219.1"/>
    </source>
</evidence>
<dbReference type="InterPro" id="IPR002347">
    <property type="entry name" value="SDR_fam"/>
</dbReference>
<keyword evidence="3" id="KW-0560">Oxidoreductase</keyword>
<dbReference type="PANTHER" id="PTHR43544:SF7">
    <property type="entry name" value="NADB-LER2"/>
    <property type="match status" value="1"/>
</dbReference>
<dbReference type="GO" id="GO:0016491">
    <property type="term" value="F:oxidoreductase activity"/>
    <property type="evidence" value="ECO:0007669"/>
    <property type="project" value="UniProtKB-KW"/>
</dbReference>
<dbReference type="Gene3D" id="3.40.50.720">
    <property type="entry name" value="NAD(P)-binding Rossmann-like Domain"/>
    <property type="match status" value="1"/>
</dbReference>
<dbReference type="Pfam" id="PF00106">
    <property type="entry name" value="adh_short"/>
    <property type="match status" value="1"/>
</dbReference>
<gene>
    <name evidence="4" type="ORF">UA08_01617</name>
</gene>
<name>A0A1Q5QBS6_TALAT</name>
<accession>A0A1Q5QBS6</accession>
<dbReference type="EMBL" id="LFMY01000002">
    <property type="protein sequence ID" value="OKL63219.1"/>
    <property type="molecule type" value="Genomic_DNA"/>
</dbReference>
<dbReference type="GO" id="GO:0005737">
    <property type="term" value="C:cytoplasm"/>
    <property type="evidence" value="ECO:0007669"/>
    <property type="project" value="TreeGrafter"/>
</dbReference>
<evidence type="ECO:0000256" key="3">
    <source>
        <dbReference type="ARBA" id="ARBA00023002"/>
    </source>
</evidence>